<reference evidence="5" key="1">
    <citation type="journal article" date="2019" name="Int. J. Syst. Evol. Microbiol.">
        <title>The Global Catalogue of Microorganisms (GCM) 10K type strain sequencing project: providing services to taxonomists for standard genome sequencing and annotation.</title>
        <authorList>
            <consortium name="The Broad Institute Genomics Platform"/>
            <consortium name="The Broad Institute Genome Sequencing Center for Infectious Disease"/>
            <person name="Wu L."/>
            <person name="Ma J."/>
        </authorList>
    </citation>
    <scope>NUCLEOTIDE SEQUENCE [LARGE SCALE GENOMIC DNA]</scope>
    <source>
        <strain evidence="5">TBRC 1276</strain>
    </source>
</reference>
<dbReference type="RefSeq" id="WP_379526096.1">
    <property type="nucleotide sequence ID" value="NZ_JBHSBI010000001.1"/>
</dbReference>
<organism evidence="4 5">
    <name type="scientific">Nonomuraea purpurea</name>
    <dbReference type="NCBI Taxonomy" id="1849276"/>
    <lineage>
        <taxon>Bacteria</taxon>
        <taxon>Bacillati</taxon>
        <taxon>Actinomycetota</taxon>
        <taxon>Actinomycetes</taxon>
        <taxon>Streptosporangiales</taxon>
        <taxon>Streptosporangiaceae</taxon>
        <taxon>Nonomuraea</taxon>
    </lineage>
</organism>
<feature type="compositionally biased region" description="Acidic residues" evidence="2">
    <location>
        <begin position="11"/>
        <end position="22"/>
    </location>
</feature>
<evidence type="ECO:0000256" key="2">
    <source>
        <dbReference type="SAM" id="MobiDB-lite"/>
    </source>
</evidence>
<dbReference type="InterPro" id="IPR032812">
    <property type="entry name" value="SbsA_Ig"/>
</dbReference>
<feature type="region of interest" description="Disordered" evidence="2">
    <location>
        <begin position="175"/>
        <end position="194"/>
    </location>
</feature>
<dbReference type="InterPro" id="IPR014755">
    <property type="entry name" value="Cu-Rt/internalin_Ig-like"/>
</dbReference>
<evidence type="ECO:0000313" key="4">
    <source>
        <dbReference type="EMBL" id="MFC4005930.1"/>
    </source>
</evidence>
<feature type="domain" description="SbsA Ig-like" evidence="3">
    <location>
        <begin position="80"/>
        <end position="178"/>
    </location>
</feature>
<name>A0ABV8FW15_9ACTN</name>
<feature type="compositionally biased region" description="Low complexity" evidence="2">
    <location>
        <begin position="177"/>
        <end position="194"/>
    </location>
</feature>
<comment type="caution">
    <text evidence="4">The sequence shown here is derived from an EMBL/GenBank/DDBJ whole genome shotgun (WGS) entry which is preliminary data.</text>
</comment>
<accession>A0ABV8FW15</accession>
<proteinExistence type="predicted"/>
<keyword evidence="1" id="KW-0732">Signal</keyword>
<dbReference type="Pfam" id="PF13205">
    <property type="entry name" value="Big_5"/>
    <property type="match status" value="1"/>
</dbReference>
<feature type="compositionally biased region" description="Polar residues" evidence="2">
    <location>
        <begin position="50"/>
        <end position="62"/>
    </location>
</feature>
<dbReference type="EMBL" id="JBHSBI010000001">
    <property type="protein sequence ID" value="MFC4005930.1"/>
    <property type="molecule type" value="Genomic_DNA"/>
</dbReference>
<protein>
    <submittedName>
        <fullName evidence="4">Ig-like domain-containing protein</fullName>
    </submittedName>
</protein>
<evidence type="ECO:0000259" key="3">
    <source>
        <dbReference type="Pfam" id="PF13205"/>
    </source>
</evidence>
<dbReference type="Proteomes" id="UP001595851">
    <property type="component" value="Unassembled WGS sequence"/>
</dbReference>
<evidence type="ECO:0000256" key="1">
    <source>
        <dbReference type="ARBA" id="ARBA00022729"/>
    </source>
</evidence>
<dbReference type="Gene3D" id="2.60.40.1220">
    <property type="match status" value="1"/>
</dbReference>
<keyword evidence="5" id="KW-1185">Reference proteome</keyword>
<sequence length="194" mass="20806">MAEVLRFYYEGEPEPQAPEEWEAFMNDPERSRSYPEPPAPRDITAEELLAQQQAVNTRSIVKTTDLLDTPPEPSDPPAEDTDPPTVVAAGPDKDATGVPLNTEIWAVFSESVTEAQMALKGPDGRPVAGASRQENADIASFGPEQLLAVNTHYTVEVSGAKDAAGNVMPNPHNWSFTTGETTTPVGPPTEHAVG</sequence>
<gene>
    <name evidence="4" type="ORF">ACFOY2_01760</name>
</gene>
<evidence type="ECO:0000313" key="5">
    <source>
        <dbReference type="Proteomes" id="UP001595851"/>
    </source>
</evidence>
<feature type="region of interest" description="Disordered" evidence="2">
    <location>
        <begin position="1"/>
        <end position="85"/>
    </location>
</feature>